<gene>
    <name evidence="1" type="ORF">RPERSI_LOCUS12855</name>
</gene>
<dbReference type="Proteomes" id="UP000789920">
    <property type="component" value="Unassembled WGS sequence"/>
</dbReference>
<feature type="non-terminal residue" evidence="1">
    <location>
        <position position="1"/>
    </location>
</feature>
<sequence>RADDKQLAAEGELKFDEEVLDNCYRSDEAIVVMEAPLDDVMRIDAMMRGLLESLTKTECDSNDADNINGEIKECERGVNEKQEDTNRKQSSLGDGIDENKPNTNLEIKMPLINGVAKSPVESKDLSADQTEGDVEGAKDMLQTSKSQFNETAPAPIEEASVEFNEESNKETCPIMDHNLWSFVWSDD</sequence>
<reference evidence="1" key="1">
    <citation type="submission" date="2021-06" db="EMBL/GenBank/DDBJ databases">
        <authorList>
            <person name="Kallberg Y."/>
            <person name="Tangrot J."/>
            <person name="Rosling A."/>
        </authorList>
    </citation>
    <scope>NUCLEOTIDE SEQUENCE</scope>
    <source>
        <strain evidence="1">MA461A</strain>
    </source>
</reference>
<proteinExistence type="predicted"/>
<evidence type="ECO:0000313" key="1">
    <source>
        <dbReference type="EMBL" id="CAG8737943.1"/>
    </source>
</evidence>
<organism evidence="1 2">
    <name type="scientific">Racocetra persica</name>
    <dbReference type="NCBI Taxonomy" id="160502"/>
    <lineage>
        <taxon>Eukaryota</taxon>
        <taxon>Fungi</taxon>
        <taxon>Fungi incertae sedis</taxon>
        <taxon>Mucoromycota</taxon>
        <taxon>Glomeromycotina</taxon>
        <taxon>Glomeromycetes</taxon>
        <taxon>Diversisporales</taxon>
        <taxon>Gigasporaceae</taxon>
        <taxon>Racocetra</taxon>
    </lineage>
</organism>
<name>A0ACA9Q6H5_9GLOM</name>
<comment type="caution">
    <text evidence="1">The sequence shown here is derived from an EMBL/GenBank/DDBJ whole genome shotgun (WGS) entry which is preliminary data.</text>
</comment>
<accession>A0ACA9Q6H5</accession>
<protein>
    <submittedName>
        <fullName evidence="1">2306_t:CDS:1</fullName>
    </submittedName>
</protein>
<evidence type="ECO:0000313" key="2">
    <source>
        <dbReference type="Proteomes" id="UP000789920"/>
    </source>
</evidence>
<dbReference type="EMBL" id="CAJVQC010027904">
    <property type="protein sequence ID" value="CAG8737943.1"/>
    <property type="molecule type" value="Genomic_DNA"/>
</dbReference>
<keyword evidence="2" id="KW-1185">Reference proteome</keyword>